<dbReference type="EMBL" id="BSOH01000037">
    <property type="protein sequence ID" value="GLR20119.1"/>
    <property type="molecule type" value="Genomic_DNA"/>
</dbReference>
<keyword evidence="1" id="KW-1133">Transmembrane helix</keyword>
<keyword evidence="1" id="KW-0812">Transmembrane</keyword>
<dbReference type="GO" id="GO:0008237">
    <property type="term" value="F:metallopeptidase activity"/>
    <property type="evidence" value="ECO:0007669"/>
    <property type="project" value="InterPro"/>
</dbReference>
<dbReference type="InterPro" id="IPR010384">
    <property type="entry name" value="MtfA_fam"/>
</dbReference>
<dbReference type="PANTHER" id="PTHR30164">
    <property type="entry name" value="MTFA PEPTIDASE"/>
    <property type="match status" value="1"/>
</dbReference>
<comment type="caution">
    <text evidence="2">The sequence shown here is derived from an EMBL/GenBank/DDBJ whole genome shotgun (WGS) entry which is preliminary data.</text>
</comment>
<dbReference type="GO" id="GO:0004177">
    <property type="term" value="F:aminopeptidase activity"/>
    <property type="evidence" value="ECO:0007669"/>
    <property type="project" value="TreeGrafter"/>
</dbReference>
<keyword evidence="1" id="KW-0472">Membrane</keyword>
<dbReference type="Gene3D" id="3.40.390.10">
    <property type="entry name" value="Collagenase (Catalytic Domain)"/>
    <property type="match status" value="1"/>
</dbReference>
<sequence length="260" mass="30145">MQYIVIPIFIALFIAALYFLFRKKEPAVDVNDEFPSNWKKILEQEVAFYRELSSEADKIRFEKGIINFLNKVTVTGVETEITETDKLLVASSAVIPLFGFPGWSFRNLDEVLLYKTTFNQDYETEGNERNILGMVGEGAMNRMMILSKPELYRGFQNKNSRQNVGIHEFVHLLDKADGKVDGLPKILLKSEYLKPWLKLVHMEIKAIHENESDINPYAAKSEIEFLSVVSEYFFEQPELMKEKHPDLFDILEKMYAQDLA</sequence>
<dbReference type="CDD" id="cd20169">
    <property type="entry name" value="Peptidase_M90_mtfA"/>
    <property type="match status" value="1"/>
</dbReference>
<dbReference type="Proteomes" id="UP001156666">
    <property type="component" value="Unassembled WGS sequence"/>
</dbReference>
<dbReference type="RefSeq" id="WP_235294958.1">
    <property type="nucleotide sequence ID" value="NZ_BSOH01000037.1"/>
</dbReference>
<protein>
    <recommendedName>
        <fullName evidence="4">Peptidase</fullName>
    </recommendedName>
</protein>
<dbReference type="SUPFAM" id="SSF55486">
    <property type="entry name" value="Metalloproteases ('zincins'), catalytic domain"/>
    <property type="match status" value="1"/>
</dbReference>
<keyword evidence="3" id="KW-1185">Reference proteome</keyword>
<evidence type="ECO:0000313" key="2">
    <source>
        <dbReference type="EMBL" id="GLR20119.1"/>
    </source>
</evidence>
<dbReference type="InterPro" id="IPR024079">
    <property type="entry name" value="MetalloPept_cat_dom_sf"/>
</dbReference>
<proteinExistence type="predicted"/>
<dbReference type="PANTHER" id="PTHR30164:SF2">
    <property type="entry name" value="PROTEIN MTFA"/>
    <property type="match status" value="1"/>
</dbReference>
<feature type="transmembrane region" description="Helical" evidence="1">
    <location>
        <begin position="6"/>
        <end position="21"/>
    </location>
</feature>
<reference evidence="2" key="1">
    <citation type="journal article" date="2014" name="Int. J. Syst. Evol. Microbiol.">
        <title>Complete genome sequence of Corynebacterium casei LMG S-19264T (=DSM 44701T), isolated from a smear-ripened cheese.</title>
        <authorList>
            <consortium name="US DOE Joint Genome Institute (JGI-PGF)"/>
            <person name="Walter F."/>
            <person name="Albersmeier A."/>
            <person name="Kalinowski J."/>
            <person name="Ruckert C."/>
        </authorList>
    </citation>
    <scope>NUCLEOTIDE SEQUENCE</scope>
    <source>
        <strain evidence="2">NBRC 108769</strain>
    </source>
</reference>
<name>A0AA37SV08_9BACT</name>
<evidence type="ECO:0000313" key="3">
    <source>
        <dbReference type="Proteomes" id="UP001156666"/>
    </source>
</evidence>
<dbReference type="GO" id="GO:0005829">
    <property type="term" value="C:cytosol"/>
    <property type="evidence" value="ECO:0007669"/>
    <property type="project" value="TreeGrafter"/>
</dbReference>
<organism evidence="2 3">
    <name type="scientific">Portibacter lacus</name>
    <dbReference type="NCBI Taxonomy" id="1099794"/>
    <lineage>
        <taxon>Bacteria</taxon>
        <taxon>Pseudomonadati</taxon>
        <taxon>Bacteroidota</taxon>
        <taxon>Saprospiria</taxon>
        <taxon>Saprospirales</taxon>
        <taxon>Haliscomenobacteraceae</taxon>
        <taxon>Portibacter</taxon>
    </lineage>
</organism>
<evidence type="ECO:0008006" key="4">
    <source>
        <dbReference type="Google" id="ProtNLM"/>
    </source>
</evidence>
<dbReference type="Gene3D" id="1.10.472.150">
    <property type="entry name" value="Glucose-regulated metallo-peptidase M90, N-terminal domain"/>
    <property type="match status" value="1"/>
</dbReference>
<evidence type="ECO:0000256" key="1">
    <source>
        <dbReference type="SAM" id="Phobius"/>
    </source>
</evidence>
<accession>A0AA37SV08</accession>
<dbReference type="Pfam" id="PF06167">
    <property type="entry name" value="Peptidase_M90"/>
    <property type="match status" value="1"/>
</dbReference>
<gene>
    <name evidence="2" type="ORF">GCM10007940_47350</name>
</gene>
<dbReference type="InterPro" id="IPR042252">
    <property type="entry name" value="MtfA_N"/>
</dbReference>
<reference evidence="2" key="2">
    <citation type="submission" date="2023-01" db="EMBL/GenBank/DDBJ databases">
        <title>Draft genome sequence of Portibacter lacus strain NBRC 108769.</title>
        <authorList>
            <person name="Sun Q."/>
            <person name="Mori K."/>
        </authorList>
    </citation>
    <scope>NUCLEOTIDE SEQUENCE</scope>
    <source>
        <strain evidence="2">NBRC 108769</strain>
    </source>
</reference>
<dbReference type="AlphaFoldDB" id="A0AA37SV08"/>